<name>E3JDB7_PSEI1</name>
<evidence type="ECO:0000313" key="3">
    <source>
        <dbReference type="Proteomes" id="UP000002484"/>
    </source>
</evidence>
<dbReference type="KEGG" id="fri:FraEuI1c_5564"/>
<dbReference type="PIRSF" id="PIRSF000429">
    <property type="entry name" value="Ac-CoA_Ac_transf"/>
    <property type="match status" value="1"/>
</dbReference>
<dbReference type="InterPro" id="IPR002155">
    <property type="entry name" value="Thiolase"/>
</dbReference>
<accession>E3JDB7</accession>
<organism evidence="2 3">
    <name type="scientific">Pseudofrankia inefficax (strain DSM 45817 / CECT 9037 / DDB 130130 / EuI1c)</name>
    <name type="common">Frankia inefficax</name>
    <dbReference type="NCBI Taxonomy" id="298654"/>
    <lineage>
        <taxon>Bacteria</taxon>
        <taxon>Bacillati</taxon>
        <taxon>Actinomycetota</taxon>
        <taxon>Actinomycetes</taxon>
        <taxon>Frankiales</taxon>
        <taxon>Frankiaceae</taxon>
        <taxon>Pseudofrankia</taxon>
    </lineage>
</organism>
<proteinExistence type="predicted"/>
<dbReference type="PANTHER" id="PTHR42870">
    <property type="entry name" value="ACETYL-COA C-ACETYLTRANSFERASE"/>
    <property type="match status" value="1"/>
</dbReference>
<sequence length="385" mass="41502">MAAGSRPTRAAIAGIGQTEFSKDSGRSELRLAAEAVRAAIADAGLSPKDIDGTVTFTQDTNDELALARTVGLDEIRWASRTPFGGGGASATVQHAAAAVQSGLANAVVIYRAFNERSGHRFGQPAQQARSAGFNFYLPYGLDAPTKMYSLWFQRYMHVYGLTNADFGLYSVVARRNAATNPNAWFYGRPITIEDHQRSRWIVEPILRLLDCCQESDGGVALVVTTEERARGLRQPLVTVEAAAQGNVRDGDVLFNYYHPNMAAFPEAEASGRLLYESTGLTPGDLDVAMLYENFSPVVFYMLEAYGFCAPGEARDFIADGHIDLDGTIPVNTHGGLLGEAYIHGVNNILEAVRQLRGSAVNQVKKDVHRALVAAGRSAVILGDGT</sequence>
<dbReference type="NCBIfam" id="NF005892">
    <property type="entry name" value="PRK07855.1"/>
    <property type="match status" value="1"/>
</dbReference>
<evidence type="ECO:0000313" key="2">
    <source>
        <dbReference type="EMBL" id="ADP83550.1"/>
    </source>
</evidence>
<dbReference type="EMBL" id="CP002299">
    <property type="protein sequence ID" value="ADP83550.1"/>
    <property type="molecule type" value="Genomic_DNA"/>
</dbReference>
<keyword evidence="3" id="KW-1185">Reference proteome</keyword>
<dbReference type="OrthoDB" id="9785768at2"/>
<dbReference type="eggNOG" id="COG0183">
    <property type="taxonomic scope" value="Bacteria"/>
</dbReference>
<dbReference type="InterPro" id="IPR055140">
    <property type="entry name" value="Thiolase_C_2"/>
</dbReference>
<dbReference type="HOGENOM" id="CLU_035425_2_0_11"/>
<protein>
    <recommendedName>
        <fullName evidence="1">Thiolase C-terminal domain-containing protein</fullName>
    </recommendedName>
</protein>
<dbReference type="Pfam" id="PF22691">
    <property type="entry name" value="Thiolase_C_1"/>
    <property type="match status" value="1"/>
</dbReference>
<dbReference type="CDD" id="cd00829">
    <property type="entry name" value="SCP-x_thiolase"/>
    <property type="match status" value="1"/>
</dbReference>
<dbReference type="AlphaFoldDB" id="E3JDB7"/>
<reference evidence="2 3" key="1">
    <citation type="submission" date="2010-10" db="EMBL/GenBank/DDBJ databases">
        <title>Complete sequence of Frankia sp. EuI1c.</title>
        <authorList>
            <consortium name="US DOE Joint Genome Institute"/>
            <person name="Lucas S."/>
            <person name="Copeland A."/>
            <person name="Lapidus A."/>
            <person name="Cheng J.-F."/>
            <person name="Bruce D."/>
            <person name="Goodwin L."/>
            <person name="Pitluck S."/>
            <person name="Chertkov O."/>
            <person name="Detter J.C."/>
            <person name="Han C."/>
            <person name="Tapia R."/>
            <person name="Land M."/>
            <person name="Hauser L."/>
            <person name="Jeffries C."/>
            <person name="Kyrpides N."/>
            <person name="Ivanova N."/>
            <person name="Mikhailova N."/>
            <person name="Beauchemin N."/>
            <person name="Sen A."/>
            <person name="Sur S.A."/>
            <person name="Gtari M."/>
            <person name="Wall L."/>
            <person name="Tisa L."/>
            <person name="Woyke T."/>
        </authorList>
    </citation>
    <scope>NUCLEOTIDE SEQUENCE [LARGE SCALE GENOMIC DNA]</scope>
    <source>
        <strain evidence="3">DSM 45817 / CECT 9037 / EuI1c</strain>
    </source>
</reference>
<dbReference type="SUPFAM" id="SSF53901">
    <property type="entry name" value="Thiolase-like"/>
    <property type="match status" value="2"/>
</dbReference>
<dbReference type="PANTHER" id="PTHR42870:SF1">
    <property type="entry name" value="NON-SPECIFIC LIPID-TRANSFER PROTEIN-LIKE 2"/>
    <property type="match status" value="1"/>
</dbReference>
<dbReference type="Proteomes" id="UP000002484">
    <property type="component" value="Chromosome"/>
</dbReference>
<dbReference type="STRING" id="298654.FraEuI1c_5564"/>
<dbReference type="InterPro" id="IPR016039">
    <property type="entry name" value="Thiolase-like"/>
</dbReference>
<dbReference type="GO" id="GO:0016747">
    <property type="term" value="F:acyltransferase activity, transferring groups other than amino-acyl groups"/>
    <property type="evidence" value="ECO:0007669"/>
    <property type="project" value="InterPro"/>
</dbReference>
<gene>
    <name evidence="2" type="ordered locus">FraEuI1c_5564</name>
</gene>
<evidence type="ECO:0000259" key="1">
    <source>
        <dbReference type="Pfam" id="PF22691"/>
    </source>
</evidence>
<feature type="domain" description="Thiolase C-terminal" evidence="1">
    <location>
        <begin position="261"/>
        <end position="373"/>
    </location>
</feature>
<dbReference type="Gene3D" id="3.40.47.10">
    <property type="match status" value="1"/>
</dbReference>
<dbReference type="InParanoid" id="E3JDB7"/>
<dbReference type="RefSeq" id="WP_013426668.1">
    <property type="nucleotide sequence ID" value="NC_014666.1"/>
</dbReference>